<dbReference type="PANTHER" id="PTHR47158">
    <property type="entry name" value="OS08G0239000 PROTEIN"/>
    <property type="match status" value="1"/>
</dbReference>
<evidence type="ECO:0000313" key="3">
    <source>
        <dbReference type="Proteomes" id="UP000650467"/>
    </source>
</evidence>
<keyword evidence="3" id="KW-1185">Reference proteome</keyword>
<accession>A0A835SF37</accession>
<dbReference type="Proteomes" id="UP000650467">
    <property type="component" value="Unassembled WGS sequence"/>
</dbReference>
<dbReference type="EMBL" id="JAEHOC010000066">
    <property type="protein sequence ID" value="KAG2424381.1"/>
    <property type="molecule type" value="Genomic_DNA"/>
</dbReference>
<gene>
    <name evidence="2" type="ORF">HXX76_014590</name>
</gene>
<evidence type="ECO:0000259" key="1">
    <source>
        <dbReference type="Pfam" id="PF05347"/>
    </source>
</evidence>
<evidence type="ECO:0000313" key="2">
    <source>
        <dbReference type="EMBL" id="KAG2424381.1"/>
    </source>
</evidence>
<dbReference type="CDD" id="cd20264">
    <property type="entry name" value="Complex1_LYR_LYRM4"/>
    <property type="match status" value="1"/>
</dbReference>
<reference evidence="2" key="1">
    <citation type="journal article" date="2020" name="bioRxiv">
        <title>Comparative genomics of Chlamydomonas.</title>
        <authorList>
            <person name="Craig R.J."/>
            <person name="Hasan A.R."/>
            <person name="Ness R.W."/>
            <person name="Keightley P.D."/>
        </authorList>
    </citation>
    <scope>NUCLEOTIDE SEQUENCE</scope>
    <source>
        <strain evidence="2">SAG 7.73</strain>
    </source>
</reference>
<comment type="caution">
    <text evidence="2">The sequence shown here is derived from an EMBL/GenBank/DDBJ whole genome shotgun (WGS) entry which is preliminary data.</text>
</comment>
<organism evidence="2 3">
    <name type="scientific">Chlamydomonas incerta</name>
    <dbReference type="NCBI Taxonomy" id="51695"/>
    <lineage>
        <taxon>Eukaryota</taxon>
        <taxon>Viridiplantae</taxon>
        <taxon>Chlorophyta</taxon>
        <taxon>core chlorophytes</taxon>
        <taxon>Chlorophyceae</taxon>
        <taxon>CS clade</taxon>
        <taxon>Chlamydomonadales</taxon>
        <taxon>Chlamydomonadaceae</taxon>
        <taxon>Chlamydomonas</taxon>
    </lineage>
</organism>
<name>A0A835SF37_CHLIN</name>
<protein>
    <recommendedName>
        <fullName evidence="1">Complex 1 LYR protein domain-containing protein</fullName>
    </recommendedName>
</protein>
<dbReference type="InterPro" id="IPR045297">
    <property type="entry name" value="Complex1_LYR_LYRM4"/>
</dbReference>
<dbReference type="OrthoDB" id="275715at2759"/>
<proteinExistence type="predicted"/>
<dbReference type="Pfam" id="PF05347">
    <property type="entry name" value="Complex1_LYR"/>
    <property type="match status" value="1"/>
</dbReference>
<dbReference type="GO" id="GO:0016226">
    <property type="term" value="P:iron-sulfur cluster assembly"/>
    <property type="evidence" value="ECO:0007669"/>
    <property type="project" value="InterPro"/>
</dbReference>
<sequence>MSAAAEVRSLFRALLRAGKHYPNYNIREYIQRRAREGFHDAAKLTDPSAVKSLLELGRQELEVVKRQSVVYGLYGRKFKNVLELDLLKLQPVGKPPAAAGL</sequence>
<dbReference type="InterPro" id="IPR008011">
    <property type="entry name" value="Complex1_LYR_dom"/>
</dbReference>
<dbReference type="PANTHER" id="PTHR47158:SF1">
    <property type="entry name" value="OS08G0239000 PROTEIN"/>
    <property type="match status" value="1"/>
</dbReference>
<feature type="domain" description="Complex 1 LYR protein" evidence="1">
    <location>
        <begin position="6"/>
        <end position="63"/>
    </location>
</feature>
<dbReference type="AlphaFoldDB" id="A0A835SF37"/>